<keyword evidence="1" id="KW-0732">Signal</keyword>
<gene>
    <name evidence="2" type="ORF">GCM10010170_048420</name>
</gene>
<protein>
    <recommendedName>
        <fullName evidence="4">Carboxypeptidase regulatory-like domain-containing protein</fullName>
    </recommendedName>
</protein>
<dbReference type="PROSITE" id="PS51257">
    <property type="entry name" value="PROKAR_LIPOPROTEIN"/>
    <property type="match status" value="1"/>
</dbReference>
<evidence type="ECO:0000313" key="2">
    <source>
        <dbReference type="EMBL" id="GAA2355786.1"/>
    </source>
</evidence>
<name>A0ABP5TNN8_9ACTN</name>
<reference evidence="3" key="1">
    <citation type="journal article" date="2019" name="Int. J. Syst. Evol. Microbiol.">
        <title>The Global Catalogue of Microorganisms (GCM) 10K type strain sequencing project: providing services to taxonomists for standard genome sequencing and annotation.</title>
        <authorList>
            <consortium name="The Broad Institute Genomics Platform"/>
            <consortium name="The Broad Institute Genome Sequencing Center for Infectious Disease"/>
            <person name="Wu L."/>
            <person name="Ma J."/>
        </authorList>
    </citation>
    <scope>NUCLEOTIDE SEQUENCE [LARGE SCALE GENOMIC DNA]</scope>
    <source>
        <strain evidence="3">JCM 3272</strain>
    </source>
</reference>
<dbReference type="EMBL" id="BAAARV010000034">
    <property type="protein sequence ID" value="GAA2355786.1"/>
    <property type="molecule type" value="Genomic_DNA"/>
</dbReference>
<feature type="signal peptide" evidence="1">
    <location>
        <begin position="1"/>
        <end position="20"/>
    </location>
</feature>
<evidence type="ECO:0008006" key="4">
    <source>
        <dbReference type="Google" id="ProtNLM"/>
    </source>
</evidence>
<evidence type="ECO:0000313" key="3">
    <source>
        <dbReference type="Proteomes" id="UP001501444"/>
    </source>
</evidence>
<evidence type="ECO:0000256" key="1">
    <source>
        <dbReference type="SAM" id="SignalP"/>
    </source>
</evidence>
<keyword evidence="3" id="KW-1185">Reference proteome</keyword>
<comment type="caution">
    <text evidence="2">The sequence shown here is derived from an EMBL/GenBank/DDBJ whole genome shotgun (WGS) entry which is preliminary data.</text>
</comment>
<proteinExistence type="predicted"/>
<feature type="chain" id="PRO_5045399606" description="Carboxypeptidase regulatory-like domain-containing protein" evidence="1">
    <location>
        <begin position="21"/>
        <end position="108"/>
    </location>
</feature>
<dbReference type="RefSeq" id="WP_344614758.1">
    <property type="nucleotide sequence ID" value="NZ_BAAARV010000034.1"/>
</dbReference>
<accession>A0ABP5TNN8</accession>
<sequence length="108" mass="11346">MTRLLAAVGLAALLLLTACGGKGTATGEIVFSGGPLPSDQARAGTVVVWSGTEQIVSRKLVDGEHFRFELAPGKYRFQAVSGDARCADELVLVGDNLETAVRLECQVK</sequence>
<dbReference type="Proteomes" id="UP001501444">
    <property type="component" value="Unassembled WGS sequence"/>
</dbReference>
<organism evidence="2 3">
    <name type="scientific">Dactylosporangium salmoneum</name>
    <dbReference type="NCBI Taxonomy" id="53361"/>
    <lineage>
        <taxon>Bacteria</taxon>
        <taxon>Bacillati</taxon>
        <taxon>Actinomycetota</taxon>
        <taxon>Actinomycetes</taxon>
        <taxon>Micromonosporales</taxon>
        <taxon>Micromonosporaceae</taxon>
        <taxon>Dactylosporangium</taxon>
    </lineage>
</organism>